<dbReference type="EMBL" id="CABFNP030000911">
    <property type="protein sequence ID" value="CAI6089121.1"/>
    <property type="molecule type" value="Genomic_DNA"/>
</dbReference>
<dbReference type="GO" id="GO:0005634">
    <property type="term" value="C:nucleus"/>
    <property type="evidence" value="ECO:0007669"/>
    <property type="project" value="TreeGrafter"/>
</dbReference>
<accession>A0AA35M3L3</accession>
<sequence>MSSNLQQLLASEPDRVIPPTYDFIKNIPYVTDGQSNRQAGLEKLLEHLYLSIAGQDYEATVKWSDVLSTWIALEHNVPIRVRAELARIYYHLALTPGMKARPAQVFSDMVPRLLRDLTFNWWPLLERLKHAYLHSGNIIDNPIVYDNLAEEAQVYFDPRVRLSVLEEVLPYFDASDPEAAAGAVKAISLIWPTEPGPESRSDYMPTFFNLFKRLDQSEAATASLLNLFSKLAESHLVSKHVSFGAYGIFDEIQSREIFAAISKLTRIDVGSICKTSLSPEDQSRVVSRAARWIAFSLSPLCLEQENSMLSSLKTFIASFGGMYHRNFTKKDKLSFVAVLLYHLIHSFCWRYNMEQRGELATPKERRINDKLKQEFVKLLRSTVLSGCLSSNMYTRMPSQHSCRELAHLEPNLIIPAVLELFKDSYGSQVDGDSLTFSMWLLVRVCSIIAREKGLRCYLWNLMNLALSSISANHPELSTASCQFIRLAICTAQYYNLPLAELGKSEEPTTAKTWIEGEVAHLRNASSVSADYLKQLSDKLELKLPQSASNTIEDFSLQILKSVFQFASNTYSGFDTGRATGRSETETDVLDTAHACLLSIGPEMLQKVMVSLRERLSSDPIPSAKHLMGSLVRSAVQADPKSGLRTFVPVAIERIRESIDRCQSSTQNQDLMSVEHDLGWYVEALSQCLLYGGSSSGSDLLDLKNEVLELAQFAEKTCESRAYKLAGKICYSMLTGLTSTYPTTCAVPGAGQAAMRDISWHIPNDGEIQAAWEVFESRTVSLEQTIRGLMGRHDSLSGANEGAIWLHHLTGAVKYMNKLVRGVATLFDPQHTSPTRNGEKETPCDSTFDEEDVAACVLTHVQDFHRVLTPQNTLYQVIHKRRTNIGLLASEIHAFILSRQGEYSDCLYEVYKLYATLINDVGQCDVHQNQERSRQDYERWARHLTTVGSVPLHPPTLCLMLMKRYHEQLQQFGTGFRYMGDLDRRILQDLVEGCSSPFEAIHEVARALLFRSVERLARSAKFFLPRLLTKTRLLMADEDFSAIKSALDTLVHGQWSRHCPFLIPDVLEVLTKAATMNEPNVSDLARKGLKEMAVPEHRGQTVFPEDSVAEAIRPGQHSNLAQVGRVSQNDCRDKARQRREELGAEILAGEMKPGLCALSVRVLIRPGFDPPPDKYIAFLAENALTPDGELRHQCVELLHDTIGDFLSSIRFNHNLERYIRTQGAEGGEQVLVVSQRDKNYQKRFLASFEILSDDDEDGEDILVDPAFRGSLVWPAQFHACRRDMKPPYDDPQISRLARRIGSPLDKKWFEKFLSSKKLEEEPPEGGSNAALSEIWNSDFKLLNDAFQLMELGATPAKLEDVEDLVRVALEDHTKLGHHIAAATLLLGLLWSPRSRAFRSRVLEKVEPLLIDILEHHMSLANRTWVIFLHLLTKNRDPQRYPGLVRYTHSLRLDASDSVPSQLAKLDTLQVLLANQGWRLFHKKNIVPVLLQMEDDILNGDVSVALGTTLSRVYTSTFYESWPSVQDFVAANKNESSLGTRPYKLDPSIQDTVARVLEKISTLREKEPFPQHKFHRAATMALAFVDGLLCSNASGVLVHKQLLHPIIEEIFLLLDAQLPEEMKLEKPAAAVLLKLCYLPFRNNESTALWEIVVRKTQSKQLVHRAVAINMIHDLYLHRLYTSTPHEQQRALSVVSDKIQDPDPKIQMKAEETLKCLLFRSCTEVTNSIIEGLVENSIRVLQAKSADIRLRMVAVRRLSAVVLAHSFITKSPDWMAKAMDRLTHEAEMDRGLVTERANSAVQSFKEIKGAGWPMVSQDFYFSDLDG</sequence>
<dbReference type="Pfam" id="PF16507">
    <property type="entry name" value="HEAT_PSME4_mid"/>
    <property type="match status" value="1"/>
</dbReference>
<protein>
    <recommendedName>
        <fullName evidence="1">Proteasome activator Blm10 middle HEAT repeats region domain-containing protein</fullName>
    </recommendedName>
</protein>
<dbReference type="InterPro" id="IPR035309">
    <property type="entry name" value="PSME4"/>
</dbReference>
<evidence type="ECO:0000313" key="3">
    <source>
        <dbReference type="Proteomes" id="UP001160390"/>
    </source>
</evidence>
<keyword evidence="3" id="KW-1185">Reference proteome</keyword>
<reference evidence="2" key="1">
    <citation type="submission" date="2023-01" db="EMBL/GenBank/DDBJ databases">
        <authorList>
            <person name="Piombo E."/>
        </authorList>
    </citation>
    <scope>NUCLEOTIDE SEQUENCE</scope>
</reference>
<dbReference type="PANTHER" id="PTHR32170">
    <property type="entry name" value="PROTEASOME ACTIVATOR COMPLEX SUBUNIT 4"/>
    <property type="match status" value="1"/>
</dbReference>
<feature type="domain" description="Proteasome activator Blm10 middle HEAT repeats region" evidence="1">
    <location>
        <begin position="336"/>
        <end position="826"/>
    </location>
</feature>
<dbReference type="InterPro" id="IPR032430">
    <property type="entry name" value="Blm10_mid"/>
</dbReference>
<dbReference type="GO" id="GO:0016504">
    <property type="term" value="F:peptidase activator activity"/>
    <property type="evidence" value="ECO:0007669"/>
    <property type="project" value="InterPro"/>
</dbReference>
<dbReference type="SUPFAM" id="SSF48371">
    <property type="entry name" value="ARM repeat"/>
    <property type="match status" value="1"/>
</dbReference>
<organism evidence="2 3">
    <name type="scientific">Clonostachys chloroleuca</name>
    <dbReference type="NCBI Taxonomy" id="1926264"/>
    <lineage>
        <taxon>Eukaryota</taxon>
        <taxon>Fungi</taxon>
        <taxon>Dikarya</taxon>
        <taxon>Ascomycota</taxon>
        <taxon>Pezizomycotina</taxon>
        <taxon>Sordariomycetes</taxon>
        <taxon>Hypocreomycetidae</taxon>
        <taxon>Hypocreales</taxon>
        <taxon>Bionectriaceae</taxon>
        <taxon>Clonostachys</taxon>
    </lineage>
</organism>
<evidence type="ECO:0000259" key="1">
    <source>
        <dbReference type="Pfam" id="PF16507"/>
    </source>
</evidence>
<dbReference type="GO" id="GO:0070628">
    <property type="term" value="F:proteasome binding"/>
    <property type="evidence" value="ECO:0007669"/>
    <property type="project" value="InterPro"/>
</dbReference>
<dbReference type="GO" id="GO:0010499">
    <property type="term" value="P:proteasomal ubiquitin-independent protein catabolic process"/>
    <property type="evidence" value="ECO:0007669"/>
    <property type="project" value="TreeGrafter"/>
</dbReference>
<proteinExistence type="predicted"/>
<dbReference type="InterPro" id="IPR016024">
    <property type="entry name" value="ARM-type_fold"/>
</dbReference>
<dbReference type="Proteomes" id="UP001160390">
    <property type="component" value="Unassembled WGS sequence"/>
</dbReference>
<dbReference type="GO" id="GO:0005829">
    <property type="term" value="C:cytosol"/>
    <property type="evidence" value="ECO:0007669"/>
    <property type="project" value="TreeGrafter"/>
</dbReference>
<evidence type="ECO:0000313" key="2">
    <source>
        <dbReference type="EMBL" id="CAI6089121.1"/>
    </source>
</evidence>
<name>A0AA35M3L3_9HYPO</name>
<dbReference type="PANTHER" id="PTHR32170:SF3">
    <property type="entry name" value="PROTEASOME ACTIVATOR COMPLEX SUBUNIT 4"/>
    <property type="match status" value="1"/>
</dbReference>
<comment type="caution">
    <text evidence="2">The sequence shown here is derived from an EMBL/GenBank/DDBJ whole genome shotgun (WGS) entry which is preliminary data.</text>
</comment>
<gene>
    <name evidence="2" type="ORF">CCHLO57077_00018961</name>
</gene>